<accession>A0A9P8TIH3</accession>
<gene>
    <name evidence="4" type="ORF">WICMUC_000608</name>
</gene>
<comment type="caution">
    <text evidence="4">The sequence shown here is derived from an EMBL/GenBank/DDBJ whole genome shotgun (WGS) entry which is preliminary data.</text>
</comment>
<keyword evidence="1" id="KW-0547">Nucleotide-binding</keyword>
<dbReference type="PROSITE" id="PS00455">
    <property type="entry name" value="AMP_BINDING"/>
    <property type="match status" value="1"/>
</dbReference>
<reference evidence="4" key="1">
    <citation type="journal article" date="2021" name="Open Biol.">
        <title>Shared evolutionary footprints suggest mitochondrial oxidative damage underlies multiple complex I losses in fungi.</title>
        <authorList>
            <person name="Schikora-Tamarit M.A."/>
            <person name="Marcet-Houben M."/>
            <person name="Nosek J."/>
            <person name="Gabaldon T."/>
        </authorList>
    </citation>
    <scope>NUCLEOTIDE SEQUENCE</scope>
    <source>
        <strain evidence="4">CBS6341</strain>
    </source>
</reference>
<dbReference type="GO" id="GO:0005524">
    <property type="term" value="F:ATP binding"/>
    <property type="evidence" value="ECO:0007669"/>
    <property type="project" value="UniProtKB-KW"/>
</dbReference>
<dbReference type="PANTHER" id="PTHR43272:SF33">
    <property type="entry name" value="AMP-BINDING DOMAIN-CONTAINING PROTEIN-RELATED"/>
    <property type="match status" value="1"/>
</dbReference>
<dbReference type="Gene3D" id="3.40.50.12780">
    <property type="entry name" value="N-terminal domain of ligase-like"/>
    <property type="match status" value="1"/>
</dbReference>
<evidence type="ECO:0000256" key="2">
    <source>
        <dbReference type="ARBA" id="ARBA00022840"/>
    </source>
</evidence>
<protein>
    <recommendedName>
        <fullName evidence="3">AMP-dependent synthetase/ligase domain-containing protein</fullName>
    </recommendedName>
</protein>
<keyword evidence="2" id="KW-0067">ATP-binding</keyword>
<dbReference type="InterPro" id="IPR042099">
    <property type="entry name" value="ANL_N_sf"/>
</dbReference>
<keyword evidence="5" id="KW-1185">Reference proteome</keyword>
<evidence type="ECO:0000313" key="5">
    <source>
        <dbReference type="Proteomes" id="UP000769528"/>
    </source>
</evidence>
<evidence type="ECO:0000256" key="1">
    <source>
        <dbReference type="ARBA" id="ARBA00022741"/>
    </source>
</evidence>
<dbReference type="AlphaFoldDB" id="A0A9P8TIH3"/>
<dbReference type="InterPro" id="IPR000873">
    <property type="entry name" value="AMP-dep_synth/lig_dom"/>
</dbReference>
<organism evidence="4 5">
    <name type="scientific">Wickerhamomyces mucosus</name>
    <dbReference type="NCBI Taxonomy" id="1378264"/>
    <lineage>
        <taxon>Eukaryota</taxon>
        <taxon>Fungi</taxon>
        <taxon>Dikarya</taxon>
        <taxon>Ascomycota</taxon>
        <taxon>Saccharomycotina</taxon>
        <taxon>Saccharomycetes</taxon>
        <taxon>Phaffomycetales</taxon>
        <taxon>Wickerhamomycetaceae</taxon>
        <taxon>Wickerhamomyces</taxon>
    </lineage>
</organism>
<dbReference type="EMBL" id="JAEUBF010000206">
    <property type="protein sequence ID" value="KAH3679865.1"/>
    <property type="molecule type" value="Genomic_DNA"/>
</dbReference>
<dbReference type="GO" id="GO:0005783">
    <property type="term" value="C:endoplasmic reticulum"/>
    <property type="evidence" value="ECO:0007669"/>
    <property type="project" value="TreeGrafter"/>
</dbReference>
<dbReference type="InterPro" id="IPR020845">
    <property type="entry name" value="AMP-binding_CS"/>
</dbReference>
<name>A0A9P8TIH3_9ASCO</name>
<evidence type="ECO:0000259" key="3">
    <source>
        <dbReference type="Pfam" id="PF00501"/>
    </source>
</evidence>
<sequence>MSNQNGFSIAYKPNYTLEETIKKLPTTDELNSISEVPGSAIPNHSPIFRNSKTLGKPLLHQIHPEYSTTLDFFQNSLSLYPNRPLWAYYPPNEDSYKFITYKDANQLINQLGSGILTILRKNFHDLYRPINNFIISIYSYNRYEWTLTDFAAQFNSITTTSLYDTLGPDSIKYILNMTQSPILFTVESKVESLLILINQNREELSSLKIIVSFDKLSHHTHAHLFNLAKSLGLLLYDFQDVLEIGKLSPQPPIKPTPEFLSTISFTSGTSSLPKGVKITQAQLVTGISQLININSLFFNSLPKGESLRLFVFLPLAHIMERTLSVTVVAPGGCAYFPKHGEDVKTFFNDIKVVKPHTFVTVPRVLTKIESGVKTKFNTDNSLKVRLLRNAVDYKLNYYNKVGNTEKNPYHPFYDLILKGFSKQIGLHELHQFAFGSAPLSPATGLFLKALFNRNRINQGYGLTETCGGCTFSRGNSLVDDNVGAIGSTLEFRLKDHEDLGYSYSKNRSGELLLRGPMLFSGYFKDPIKTAESYDEEGFFLTGDIVSIKDDGSIKIVDRCKNFFKTSQAEFISPEKIENEYLGKLGGDWINQIWVYGEGTQSFLVGIIGIEFEALQKYLTLNFDSEKLEQENLVQFINTLEFKQRFFNDVLNVHKYKLLGYEKIKNFYLDYNTPLNPENDTMTPTLKVKRHNAKKVFKKVIDDLYSEGPLGTRYSGSKL</sequence>
<proteinExistence type="predicted"/>
<dbReference type="OrthoDB" id="1700726at2759"/>
<dbReference type="GO" id="GO:0004467">
    <property type="term" value="F:long-chain fatty acid-CoA ligase activity"/>
    <property type="evidence" value="ECO:0007669"/>
    <property type="project" value="TreeGrafter"/>
</dbReference>
<dbReference type="Pfam" id="PF00501">
    <property type="entry name" value="AMP-binding"/>
    <property type="match status" value="1"/>
</dbReference>
<feature type="domain" description="AMP-dependent synthetase/ligase" evidence="3">
    <location>
        <begin position="78"/>
        <end position="523"/>
    </location>
</feature>
<dbReference type="SUPFAM" id="SSF56801">
    <property type="entry name" value="Acetyl-CoA synthetase-like"/>
    <property type="match status" value="1"/>
</dbReference>
<evidence type="ECO:0000313" key="4">
    <source>
        <dbReference type="EMBL" id="KAH3679865.1"/>
    </source>
</evidence>
<dbReference type="Proteomes" id="UP000769528">
    <property type="component" value="Unassembled WGS sequence"/>
</dbReference>
<dbReference type="GO" id="GO:0016020">
    <property type="term" value="C:membrane"/>
    <property type="evidence" value="ECO:0007669"/>
    <property type="project" value="TreeGrafter"/>
</dbReference>
<reference evidence="4" key="2">
    <citation type="submission" date="2021-01" db="EMBL/GenBank/DDBJ databases">
        <authorList>
            <person name="Schikora-Tamarit M.A."/>
        </authorList>
    </citation>
    <scope>NUCLEOTIDE SEQUENCE</scope>
    <source>
        <strain evidence="4">CBS6341</strain>
    </source>
</reference>
<dbReference type="PANTHER" id="PTHR43272">
    <property type="entry name" value="LONG-CHAIN-FATTY-ACID--COA LIGASE"/>
    <property type="match status" value="1"/>
</dbReference>